<evidence type="ECO:0000313" key="1">
    <source>
        <dbReference type="EMBL" id="JAH37615.1"/>
    </source>
</evidence>
<sequence length="117" mass="13378">MYQCEAVKGHERPFSNIHTIIVSADRPQAVIFTDPPASVMFTGEAVSLACDIRKGFGWRFPWSRNTQGRVESLYARSTESQQKHIQSVRQWRVPVSGRTRTKPCTPIFHRNDCVKCV</sequence>
<accession>A0A0E9SA99</accession>
<dbReference type="EMBL" id="GBXM01070962">
    <property type="protein sequence ID" value="JAH37615.1"/>
    <property type="molecule type" value="Transcribed_RNA"/>
</dbReference>
<protein>
    <recommendedName>
        <fullName evidence="2">Ig-like domain-containing protein</fullName>
    </recommendedName>
</protein>
<evidence type="ECO:0008006" key="2">
    <source>
        <dbReference type="Google" id="ProtNLM"/>
    </source>
</evidence>
<dbReference type="InterPro" id="IPR013783">
    <property type="entry name" value="Ig-like_fold"/>
</dbReference>
<dbReference type="AlphaFoldDB" id="A0A0E9SA99"/>
<organism evidence="1">
    <name type="scientific">Anguilla anguilla</name>
    <name type="common">European freshwater eel</name>
    <name type="synonym">Muraena anguilla</name>
    <dbReference type="NCBI Taxonomy" id="7936"/>
    <lineage>
        <taxon>Eukaryota</taxon>
        <taxon>Metazoa</taxon>
        <taxon>Chordata</taxon>
        <taxon>Craniata</taxon>
        <taxon>Vertebrata</taxon>
        <taxon>Euteleostomi</taxon>
        <taxon>Actinopterygii</taxon>
        <taxon>Neopterygii</taxon>
        <taxon>Teleostei</taxon>
        <taxon>Anguilliformes</taxon>
        <taxon>Anguillidae</taxon>
        <taxon>Anguilla</taxon>
    </lineage>
</organism>
<reference evidence="1" key="2">
    <citation type="journal article" date="2015" name="Fish Shellfish Immunol.">
        <title>Early steps in the European eel (Anguilla anguilla)-Vibrio vulnificus interaction in the gills: Role of the RtxA13 toxin.</title>
        <authorList>
            <person name="Callol A."/>
            <person name="Pajuelo D."/>
            <person name="Ebbesson L."/>
            <person name="Teles M."/>
            <person name="MacKenzie S."/>
            <person name="Amaro C."/>
        </authorList>
    </citation>
    <scope>NUCLEOTIDE SEQUENCE</scope>
</reference>
<name>A0A0E9SA99_ANGAN</name>
<proteinExistence type="predicted"/>
<dbReference type="Gene3D" id="2.60.40.10">
    <property type="entry name" value="Immunoglobulins"/>
    <property type="match status" value="1"/>
</dbReference>
<reference evidence="1" key="1">
    <citation type="submission" date="2014-11" db="EMBL/GenBank/DDBJ databases">
        <authorList>
            <person name="Amaro Gonzalez C."/>
        </authorList>
    </citation>
    <scope>NUCLEOTIDE SEQUENCE</scope>
</reference>